<dbReference type="AlphaFoldDB" id="A0A076MMV3"/>
<organism evidence="3 4">
    <name type="scientific">Amycolatopsis methanolica 239</name>
    <dbReference type="NCBI Taxonomy" id="1068978"/>
    <lineage>
        <taxon>Bacteria</taxon>
        <taxon>Bacillati</taxon>
        <taxon>Actinomycetota</taxon>
        <taxon>Actinomycetes</taxon>
        <taxon>Pseudonocardiales</taxon>
        <taxon>Pseudonocardiaceae</taxon>
        <taxon>Amycolatopsis</taxon>
        <taxon>Amycolatopsis methanolica group</taxon>
    </lineage>
</organism>
<evidence type="ECO:0000256" key="2">
    <source>
        <dbReference type="SAM" id="SignalP"/>
    </source>
</evidence>
<dbReference type="eggNOG" id="COG3181">
    <property type="taxonomic scope" value="Bacteria"/>
</dbReference>
<comment type="similarity">
    <text evidence="1">Belongs to the UPF0065 (bug) family.</text>
</comment>
<dbReference type="InterPro" id="IPR005064">
    <property type="entry name" value="BUG"/>
</dbReference>
<gene>
    <name evidence="3" type="ORF">AMETH_2071</name>
</gene>
<keyword evidence="4" id="KW-1185">Reference proteome</keyword>
<keyword evidence="2" id="KW-0732">Signal</keyword>
<dbReference type="Pfam" id="PF03401">
    <property type="entry name" value="TctC"/>
    <property type="match status" value="1"/>
</dbReference>
<protein>
    <submittedName>
        <fullName evidence="3">Putative tricarboxylic transport membrane protein</fullName>
    </submittedName>
</protein>
<reference evidence="3 4" key="1">
    <citation type="submission" date="2014-07" db="EMBL/GenBank/DDBJ databases">
        <title>Whole Genome Sequence of the Amycolatopsis methanolica 239.</title>
        <authorList>
            <person name="Tang B."/>
        </authorList>
    </citation>
    <scope>NUCLEOTIDE SEQUENCE [LARGE SCALE GENOMIC DNA]</scope>
    <source>
        <strain evidence="3 4">239</strain>
    </source>
</reference>
<feature type="signal peptide" evidence="2">
    <location>
        <begin position="1"/>
        <end position="26"/>
    </location>
</feature>
<dbReference type="Proteomes" id="UP000062973">
    <property type="component" value="Chromosome"/>
</dbReference>
<evidence type="ECO:0000256" key="1">
    <source>
        <dbReference type="ARBA" id="ARBA00006987"/>
    </source>
</evidence>
<dbReference type="HOGENOM" id="CLU_045683_1_0_11"/>
<dbReference type="InterPro" id="IPR042100">
    <property type="entry name" value="Bug_dom1"/>
</dbReference>
<dbReference type="RefSeq" id="WP_017981373.1">
    <property type="nucleotide sequence ID" value="NZ_AQUL01000001.1"/>
</dbReference>
<sequence length="328" mass="33985">MKNRKAWLAVLGAAVALLLVPPLVSAGGEETGPQIRGLRMMVPNSPGGGYDITARTAVKAVEDAGLNGNIEVFNLPGAGGTVGLGRLVNERGNGKLAMSMGLGVVGSVYTNKSPSSLQDTTAIAKLTEEADIVVVSKDSPYQTIQQLVEAWRADPGSVPVGGGSAPGGPDHLAPMLMAQAAGIPPTRVNYIPFDGGGELMASVLGGKVGFGVSGIGETRDQIASGALRALAVTSPQRVPGIDAPTLQESGVDVSFTNWRGIVAPPGLSDSDRERLIGLFTRLQDTPQWREALQRNGWTPAFQPGDDFAAFLKTENDRVAAVLKELGLA</sequence>
<feature type="chain" id="PRO_5001715867" evidence="2">
    <location>
        <begin position="27"/>
        <end position="328"/>
    </location>
</feature>
<dbReference type="Gene3D" id="3.40.190.150">
    <property type="entry name" value="Bordetella uptake gene, domain 1"/>
    <property type="match status" value="1"/>
</dbReference>
<dbReference type="PANTHER" id="PTHR42928:SF3">
    <property type="entry name" value="UPF0065 PROTEIN YFLP"/>
    <property type="match status" value="1"/>
</dbReference>
<dbReference type="EMBL" id="CP009110">
    <property type="protein sequence ID" value="AIJ22163.1"/>
    <property type="molecule type" value="Genomic_DNA"/>
</dbReference>
<dbReference type="Gene3D" id="3.40.190.10">
    <property type="entry name" value="Periplasmic binding protein-like II"/>
    <property type="match status" value="1"/>
</dbReference>
<dbReference type="PANTHER" id="PTHR42928">
    <property type="entry name" value="TRICARBOXYLATE-BINDING PROTEIN"/>
    <property type="match status" value="1"/>
</dbReference>
<dbReference type="KEGG" id="amq:AMETH_2071"/>
<accession>A0A076MMV3</accession>
<dbReference type="PATRIC" id="fig|1068978.7.peg.2201"/>
<dbReference type="CDD" id="cd07012">
    <property type="entry name" value="PBP2_Bug_TTT"/>
    <property type="match status" value="1"/>
</dbReference>
<dbReference type="PIRSF" id="PIRSF017082">
    <property type="entry name" value="YflP"/>
    <property type="match status" value="1"/>
</dbReference>
<dbReference type="SUPFAM" id="SSF53850">
    <property type="entry name" value="Periplasmic binding protein-like II"/>
    <property type="match status" value="1"/>
</dbReference>
<name>A0A076MMV3_AMYME</name>
<proteinExistence type="inferred from homology"/>
<evidence type="ECO:0000313" key="4">
    <source>
        <dbReference type="Proteomes" id="UP000062973"/>
    </source>
</evidence>
<dbReference type="STRING" id="1068978.AMETH_2071"/>
<evidence type="ECO:0000313" key="3">
    <source>
        <dbReference type="EMBL" id="AIJ22163.1"/>
    </source>
</evidence>
<dbReference type="OrthoDB" id="9780943at2"/>